<name>A0A1H3M954_9BACT</name>
<proteinExistence type="predicted"/>
<protein>
    <submittedName>
        <fullName evidence="1">Uncharacterized protein</fullName>
    </submittedName>
</protein>
<dbReference type="Proteomes" id="UP000199663">
    <property type="component" value="Unassembled WGS sequence"/>
</dbReference>
<gene>
    <name evidence="1" type="ORF">SAMN05444412_102376</name>
</gene>
<dbReference type="EMBL" id="FNQC01000002">
    <property type="protein sequence ID" value="SDY72555.1"/>
    <property type="molecule type" value="Genomic_DNA"/>
</dbReference>
<keyword evidence="2" id="KW-1185">Reference proteome</keyword>
<comment type="caution">
    <text evidence="1">The sequence shown here is derived from an EMBL/GenBank/DDBJ whole genome shotgun (WGS) entry which is preliminary data.</text>
</comment>
<reference evidence="1 2" key="1">
    <citation type="submission" date="2016-10" db="EMBL/GenBank/DDBJ databases">
        <authorList>
            <person name="Varghese N."/>
            <person name="Submissions S."/>
        </authorList>
    </citation>
    <scope>NUCLEOTIDE SEQUENCE [LARGE SCALE GENOMIC DNA]</scope>
    <source>
        <strain evidence="1 2">DSM 17997</strain>
    </source>
</reference>
<accession>A0A1H3M954</accession>
<sequence>MHYQFNSSLKILYNQSVVYCFLLHHIENRPYSPNSLIFLKIEPMLVNPMHISVYTTNGSVLK</sequence>
<organism evidence="1 2">
    <name type="scientific">Rhodonellum ikkaensis</name>
    <dbReference type="NCBI Taxonomy" id="336829"/>
    <lineage>
        <taxon>Bacteria</taxon>
        <taxon>Pseudomonadati</taxon>
        <taxon>Bacteroidota</taxon>
        <taxon>Cytophagia</taxon>
        <taxon>Cytophagales</taxon>
        <taxon>Cytophagaceae</taxon>
        <taxon>Rhodonellum</taxon>
    </lineage>
</organism>
<evidence type="ECO:0000313" key="2">
    <source>
        <dbReference type="Proteomes" id="UP000199663"/>
    </source>
</evidence>
<evidence type="ECO:0000313" key="1">
    <source>
        <dbReference type="EMBL" id="SDY72555.1"/>
    </source>
</evidence>